<evidence type="ECO:0000313" key="4">
    <source>
        <dbReference type="Proteomes" id="UP001501009"/>
    </source>
</evidence>
<name>A0ABP7HMZ4_9ACTN</name>
<comment type="caution">
    <text evidence="3">The sequence shown here is derived from an EMBL/GenBank/DDBJ whole genome shotgun (WGS) entry which is preliminary data.</text>
</comment>
<gene>
    <name evidence="3" type="ORF">GCM10022403_033120</name>
</gene>
<organism evidence="3 4">
    <name type="scientific">Streptomyces coacervatus</name>
    <dbReference type="NCBI Taxonomy" id="647381"/>
    <lineage>
        <taxon>Bacteria</taxon>
        <taxon>Bacillati</taxon>
        <taxon>Actinomycetota</taxon>
        <taxon>Actinomycetes</taxon>
        <taxon>Kitasatosporales</taxon>
        <taxon>Streptomycetaceae</taxon>
        <taxon>Streptomyces</taxon>
    </lineage>
</organism>
<protein>
    <submittedName>
        <fullName evidence="3">META domain-containing protein</fullName>
    </submittedName>
</protein>
<dbReference type="InterPro" id="IPR053147">
    <property type="entry name" value="Hsp_HslJ-like"/>
</dbReference>
<dbReference type="EMBL" id="BAABDE010000015">
    <property type="protein sequence ID" value="GAA3796634.1"/>
    <property type="molecule type" value="Genomic_DNA"/>
</dbReference>
<feature type="domain" description="DUF306" evidence="2">
    <location>
        <begin position="33"/>
        <end position="137"/>
    </location>
</feature>
<dbReference type="Gene3D" id="2.40.128.270">
    <property type="match status" value="2"/>
</dbReference>
<feature type="domain" description="DUF306" evidence="2">
    <location>
        <begin position="152"/>
        <end position="262"/>
    </location>
</feature>
<keyword evidence="1" id="KW-0732">Signal</keyword>
<dbReference type="Proteomes" id="UP001501009">
    <property type="component" value="Unassembled WGS sequence"/>
</dbReference>
<reference evidence="4" key="1">
    <citation type="journal article" date="2019" name="Int. J. Syst. Evol. Microbiol.">
        <title>The Global Catalogue of Microorganisms (GCM) 10K type strain sequencing project: providing services to taxonomists for standard genome sequencing and annotation.</title>
        <authorList>
            <consortium name="The Broad Institute Genomics Platform"/>
            <consortium name="The Broad Institute Genome Sequencing Center for Infectious Disease"/>
            <person name="Wu L."/>
            <person name="Ma J."/>
        </authorList>
    </citation>
    <scope>NUCLEOTIDE SEQUENCE [LARGE SCALE GENOMIC DNA]</scope>
    <source>
        <strain evidence="4">JCM 17138</strain>
    </source>
</reference>
<feature type="chain" id="PRO_5047324484" evidence="1">
    <location>
        <begin position="20"/>
        <end position="269"/>
    </location>
</feature>
<dbReference type="InterPro" id="IPR005184">
    <property type="entry name" value="DUF306_Meta_HslJ"/>
</dbReference>
<feature type="signal peptide" evidence="1">
    <location>
        <begin position="1"/>
        <end position="19"/>
    </location>
</feature>
<keyword evidence="4" id="KW-1185">Reference proteome</keyword>
<dbReference type="RefSeq" id="WP_275780442.1">
    <property type="nucleotide sequence ID" value="NZ_BAABDE010000015.1"/>
</dbReference>
<evidence type="ECO:0000256" key="1">
    <source>
        <dbReference type="SAM" id="SignalP"/>
    </source>
</evidence>
<dbReference type="InterPro" id="IPR038670">
    <property type="entry name" value="HslJ-like_sf"/>
</dbReference>
<sequence>MDKQRLTLAVLTVLPLVMACGSDTGSASVATAVSGVHWKVDSVTVDGATRRAPADAEILIREDGTAVGNYGCNEFGAKAAFEDHRVELTNAHQTLMACEPRRMTFERALSRTLTDHSLTVEAKGDSLTLTAHDGDRIRLTKATDEATKEKDAPLYGTKWTITALGATDSTATSLPRQQRASTYLVFDQKSGTVTGRLGCNHVNAKATVRDGHITLGAPSTTRMMCDTSLMHTERSLLRLFDGTATYRLDHQTLTLTSENGESAKAVAEQ</sequence>
<dbReference type="PROSITE" id="PS51257">
    <property type="entry name" value="PROKAR_LIPOPROTEIN"/>
    <property type="match status" value="1"/>
</dbReference>
<dbReference type="PANTHER" id="PTHR35535:SF2">
    <property type="entry name" value="DUF306 DOMAIN-CONTAINING PROTEIN"/>
    <property type="match status" value="1"/>
</dbReference>
<dbReference type="Pfam" id="PF03724">
    <property type="entry name" value="META"/>
    <property type="match status" value="2"/>
</dbReference>
<evidence type="ECO:0000313" key="3">
    <source>
        <dbReference type="EMBL" id="GAA3796634.1"/>
    </source>
</evidence>
<evidence type="ECO:0000259" key="2">
    <source>
        <dbReference type="Pfam" id="PF03724"/>
    </source>
</evidence>
<proteinExistence type="predicted"/>
<dbReference type="PANTHER" id="PTHR35535">
    <property type="entry name" value="HEAT SHOCK PROTEIN HSLJ"/>
    <property type="match status" value="1"/>
</dbReference>
<accession>A0ABP7HMZ4</accession>